<dbReference type="AlphaFoldDB" id="A0A7C5Z0F8"/>
<dbReference type="Pfam" id="PF08220">
    <property type="entry name" value="HTH_DeoR"/>
    <property type="match status" value="1"/>
</dbReference>
<organism evidence="5">
    <name type="scientific">Caldicellulosiruptor owensensis</name>
    <dbReference type="NCBI Taxonomy" id="55205"/>
    <lineage>
        <taxon>Bacteria</taxon>
        <taxon>Bacillati</taxon>
        <taxon>Bacillota</taxon>
        <taxon>Bacillota incertae sedis</taxon>
        <taxon>Caldicellulosiruptorales</taxon>
        <taxon>Caldicellulosiruptoraceae</taxon>
        <taxon>Caldicellulosiruptor</taxon>
    </lineage>
</organism>
<proteinExistence type="predicted"/>
<dbReference type="SUPFAM" id="SSF100950">
    <property type="entry name" value="NagB/RpiA/CoA transferase-like"/>
    <property type="match status" value="1"/>
</dbReference>
<dbReference type="PROSITE" id="PS51000">
    <property type="entry name" value="HTH_DEOR_2"/>
    <property type="match status" value="1"/>
</dbReference>
<comment type="caution">
    <text evidence="5">The sequence shown here is derived from an EMBL/GenBank/DDBJ whole genome shotgun (WGS) entry which is preliminary data.</text>
</comment>
<dbReference type="PRINTS" id="PR00037">
    <property type="entry name" value="HTHLACR"/>
</dbReference>
<protein>
    <submittedName>
        <fullName evidence="5">DeoR/GlpR transcriptional regulator</fullName>
    </submittedName>
</protein>
<dbReference type="SMART" id="SM01134">
    <property type="entry name" value="DeoRC"/>
    <property type="match status" value="1"/>
</dbReference>
<dbReference type="InterPro" id="IPR036388">
    <property type="entry name" value="WH-like_DNA-bd_sf"/>
</dbReference>
<dbReference type="GO" id="GO:0003700">
    <property type="term" value="F:DNA-binding transcription factor activity"/>
    <property type="evidence" value="ECO:0007669"/>
    <property type="project" value="InterPro"/>
</dbReference>
<sequence>MLVAERLKKIKEILLQKKHIDVATLAELLNVSEVTIRRDLDRLESEGFLIKTYGGAILKEEAAKILSPAISEDSEKEAIAKVCSYMIESNQAIILAGGNILRLVPKYIKEKQNIIVLTNDLLLAIECGKLSIQTIVTGGYIVGNTFSLAGPMLVNPNLDIFVDKAFIEVDGVSLERGFTVNNVEFANAYKYFKSIAKETIIVADSSKFDKISLFQIARVDEIKKVISDTNVPDEYKSFFFENGTQIFCSFDFSDLEREV</sequence>
<evidence type="ECO:0000256" key="3">
    <source>
        <dbReference type="ARBA" id="ARBA00023163"/>
    </source>
</evidence>
<accession>A0A7C5Z0F8</accession>
<dbReference type="Gene3D" id="3.40.50.1360">
    <property type="match status" value="1"/>
</dbReference>
<evidence type="ECO:0000256" key="1">
    <source>
        <dbReference type="ARBA" id="ARBA00023015"/>
    </source>
</evidence>
<dbReference type="InterPro" id="IPR037171">
    <property type="entry name" value="NagB/RpiA_transferase-like"/>
</dbReference>
<gene>
    <name evidence="5" type="ORF">ENL71_04890</name>
</gene>
<dbReference type="PROSITE" id="PS00894">
    <property type="entry name" value="HTH_DEOR_1"/>
    <property type="match status" value="1"/>
</dbReference>
<evidence type="ECO:0000256" key="2">
    <source>
        <dbReference type="ARBA" id="ARBA00023125"/>
    </source>
</evidence>
<dbReference type="PANTHER" id="PTHR30363:SF44">
    <property type="entry name" value="AGA OPERON TRANSCRIPTIONAL REPRESSOR-RELATED"/>
    <property type="match status" value="1"/>
</dbReference>
<name>A0A7C5Z0F8_9FIRM</name>
<dbReference type="SMART" id="SM00420">
    <property type="entry name" value="HTH_DEOR"/>
    <property type="match status" value="1"/>
</dbReference>
<dbReference type="InterPro" id="IPR014036">
    <property type="entry name" value="DeoR-like_C"/>
</dbReference>
<feature type="domain" description="HTH deoR-type" evidence="4">
    <location>
        <begin position="3"/>
        <end position="58"/>
    </location>
</feature>
<dbReference type="InterPro" id="IPR001034">
    <property type="entry name" value="DeoR_HTH"/>
</dbReference>
<keyword evidence="1" id="KW-0805">Transcription regulation</keyword>
<dbReference type="Pfam" id="PF00455">
    <property type="entry name" value="DeoRC"/>
    <property type="match status" value="1"/>
</dbReference>
<keyword evidence="3" id="KW-0804">Transcription</keyword>
<dbReference type="GO" id="GO:0003677">
    <property type="term" value="F:DNA binding"/>
    <property type="evidence" value="ECO:0007669"/>
    <property type="project" value="UniProtKB-KW"/>
</dbReference>
<dbReference type="EMBL" id="DRUZ01000063">
    <property type="protein sequence ID" value="HHS01851.1"/>
    <property type="molecule type" value="Genomic_DNA"/>
</dbReference>
<dbReference type="InterPro" id="IPR018356">
    <property type="entry name" value="Tscrpt_reg_HTH_DeoR_CS"/>
</dbReference>
<dbReference type="InterPro" id="IPR036390">
    <property type="entry name" value="WH_DNA-bd_sf"/>
</dbReference>
<reference evidence="5" key="1">
    <citation type="journal article" date="2020" name="mSystems">
        <title>Genome- and Community-Level Interaction Insights into Carbon Utilization and Element Cycling Functions of Hydrothermarchaeota in Hydrothermal Sediment.</title>
        <authorList>
            <person name="Zhou Z."/>
            <person name="Liu Y."/>
            <person name="Xu W."/>
            <person name="Pan J."/>
            <person name="Luo Z.H."/>
            <person name="Li M."/>
        </authorList>
    </citation>
    <scope>NUCLEOTIDE SEQUENCE [LARGE SCALE GENOMIC DNA]</scope>
    <source>
        <strain evidence="5">SpSt-102</strain>
    </source>
</reference>
<evidence type="ECO:0000313" key="5">
    <source>
        <dbReference type="EMBL" id="HHS01851.1"/>
    </source>
</evidence>
<evidence type="ECO:0000259" key="4">
    <source>
        <dbReference type="PROSITE" id="PS51000"/>
    </source>
</evidence>
<dbReference type="Gene3D" id="1.10.10.10">
    <property type="entry name" value="Winged helix-like DNA-binding domain superfamily/Winged helix DNA-binding domain"/>
    <property type="match status" value="1"/>
</dbReference>
<keyword evidence="2" id="KW-0238">DNA-binding</keyword>
<dbReference type="PANTHER" id="PTHR30363">
    <property type="entry name" value="HTH-TYPE TRANSCRIPTIONAL REGULATOR SRLR-RELATED"/>
    <property type="match status" value="1"/>
</dbReference>
<dbReference type="SUPFAM" id="SSF46785">
    <property type="entry name" value="Winged helix' DNA-binding domain"/>
    <property type="match status" value="1"/>
</dbReference>
<dbReference type="InterPro" id="IPR050313">
    <property type="entry name" value="Carb_Metab_HTH_regulators"/>
</dbReference>